<dbReference type="InterPro" id="IPR020603">
    <property type="entry name" value="MraZ_dom"/>
</dbReference>
<dbReference type="InterPro" id="IPR035644">
    <property type="entry name" value="MraZ_C"/>
</dbReference>
<evidence type="ECO:0000313" key="9">
    <source>
        <dbReference type="EMBL" id="ABI66379.1"/>
    </source>
</evidence>
<keyword evidence="5 7" id="KW-0238">DNA-binding</keyword>
<dbReference type="GO" id="GO:0009295">
    <property type="term" value="C:nucleoid"/>
    <property type="evidence" value="ECO:0007669"/>
    <property type="project" value="UniProtKB-SubCell"/>
</dbReference>
<dbReference type="Proteomes" id="UP000001964">
    <property type="component" value="Chromosome"/>
</dbReference>
<dbReference type="STRING" id="394221.Mmar10_2087"/>
<comment type="subunit">
    <text evidence="7">Forms oligomers.</text>
</comment>
<comment type="similarity">
    <text evidence="7">Belongs to the MraZ family.</text>
</comment>
<evidence type="ECO:0000256" key="1">
    <source>
        <dbReference type="ARBA" id="ARBA00013860"/>
    </source>
</evidence>
<comment type="subcellular location">
    <subcellularLocation>
        <location evidence="7">Cytoplasm</location>
        <location evidence="7">Nucleoid</location>
    </subcellularLocation>
</comment>
<dbReference type="CDD" id="cd16321">
    <property type="entry name" value="MraZ_C"/>
    <property type="match status" value="1"/>
</dbReference>
<dbReference type="eggNOG" id="COG2001">
    <property type="taxonomic scope" value="Bacteria"/>
</dbReference>
<evidence type="ECO:0000256" key="6">
    <source>
        <dbReference type="ARBA" id="ARBA00023163"/>
    </source>
</evidence>
<dbReference type="InterPro" id="IPR035642">
    <property type="entry name" value="MraZ_N"/>
</dbReference>
<feature type="domain" description="SpoVT-AbrB" evidence="8">
    <location>
        <begin position="18"/>
        <end position="65"/>
    </location>
</feature>
<evidence type="ECO:0000256" key="3">
    <source>
        <dbReference type="ARBA" id="ARBA00022737"/>
    </source>
</evidence>
<dbReference type="HOGENOM" id="CLU_107907_1_0_5"/>
<sequence>MRGRLQGLGSQQGVFLSTTINGVDAKGRVSVPADFRAVVRGGPFDGIIVWPSFDGPYLEGGGQALLERYQALIEEMDPYDDARIAFERAIFGAARPLAFDANGRVTLPKEFAEHAGLDAKATFVGLGSRFEIWSPERFEEHKSNAQSFARDNKRALKLPTRPGGV</sequence>
<dbReference type="GO" id="GO:0000976">
    <property type="term" value="F:transcription cis-regulatory region binding"/>
    <property type="evidence" value="ECO:0007669"/>
    <property type="project" value="TreeGrafter"/>
</dbReference>
<proteinExistence type="inferred from homology"/>
<dbReference type="GO" id="GO:0003700">
    <property type="term" value="F:DNA-binding transcription factor activity"/>
    <property type="evidence" value="ECO:0007669"/>
    <property type="project" value="UniProtKB-UniRule"/>
</dbReference>
<keyword evidence="10" id="KW-1185">Reference proteome</keyword>
<keyword evidence="6 7" id="KW-0804">Transcription</keyword>
<dbReference type="PANTHER" id="PTHR34701">
    <property type="entry name" value="TRANSCRIPTIONAL REGULATOR MRAZ"/>
    <property type="match status" value="1"/>
</dbReference>
<accession>Q0AMV8</accession>
<dbReference type="PROSITE" id="PS51740">
    <property type="entry name" value="SPOVT_ABRB"/>
    <property type="match status" value="2"/>
</dbReference>
<evidence type="ECO:0000256" key="2">
    <source>
        <dbReference type="ARBA" id="ARBA00022490"/>
    </source>
</evidence>
<dbReference type="HAMAP" id="MF_01008">
    <property type="entry name" value="MraZ"/>
    <property type="match status" value="1"/>
</dbReference>
<dbReference type="CDD" id="cd16320">
    <property type="entry name" value="MraZ_N"/>
    <property type="match status" value="1"/>
</dbReference>
<dbReference type="GO" id="GO:2000143">
    <property type="term" value="P:negative regulation of DNA-templated transcription initiation"/>
    <property type="evidence" value="ECO:0007669"/>
    <property type="project" value="TreeGrafter"/>
</dbReference>
<dbReference type="KEGG" id="mmr:Mmar10_2087"/>
<keyword evidence="4 7" id="KW-0805">Transcription regulation</keyword>
<dbReference type="InterPro" id="IPR038619">
    <property type="entry name" value="MraZ_sf"/>
</dbReference>
<reference evidence="9 10" key="1">
    <citation type="submission" date="2006-08" db="EMBL/GenBank/DDBJ databases">
        <title>Complete sequence of Maricaulis maris MCS10.</title>
        <authorList>
            <consortium name="US DOE Joint Genome Institute"/>
            <person name="Copeland A."/>
            <person name="Lucas S."/>
            <person name="Lapidus A."/>
            <person name="Barry K."/>
            <person name="Detter J.C."/>
            <person name="Glavina del Rio T."/>
            <person name="Hammon N."/>
            <person name="Israni S."/>
            <person name="Dalin E."/>
            <person name="Tice H."/>
            <person name="Pitluck S."/>
            <person name="Saunders E."/>
            <person name="Brettin T."/>
            <person name="Bruce D."/>
            <person name="Han C."/>
            <person name="Tapia R."/>
            <person name="Gilna P."/>
            <person name="Schmutz J."/>
            <person name="Larimer F."/>
            <person name="Land M."/>
            <person name="Hauser L."/>
            <person name="Kyrpides N."/>
            <person name="Mikhailova N."/>
            <person name="Viollier P."/>
            <person name="Stephens C."/>
            <person name="Richardson P."/>
        </authorList>
    </citation>
    <scope>NUCLEOTIDE SEQUENCE [LARGE SCALE GENOMIC DNA]</scope>
    <source>
        <strain evidence="9 10">MCS10</strain>
    </source>
</reference>
<dbReference type="InterPro" id="IPR007159">
    <property type="entry name" value="SpoVT-AbrB_dom"/>
</dbReference>
<dbReference type="SUPFAM" id="SSF89447">
    <property type="entry name" value="AbrB/MazE/MraZ-like"/>
    <property type="match status" value="1"/>
</dbReference>
<protein>
    <recommendedName>
        <fullName evidence="1 7">Transcriptional regulator MraZ</fullName>
    </recommendedName>
</protein>
<dbReference type="Gene3D" id="3.40.1550.20">
    <property type="entry name" value="Transcriptional regulator MraZ domain"/>
    <property type="match status" value="1"/>
</dbReference>
<dbReference type="InterPro" id="IPR037914">
    <property type="entry name" value="SpoVT-AbrB_sf"/>
</dbReference>
<evidence type="ECO:0000256" key="4">
    <source>
        <dbReference type="ARBA" id="ARBA00023015"/>
    </source>
</evidence>
<dbReference type="EMBL" id="CP000449">
    <property type="protein sequence ID" value="ABI66379.1"/>
    <property type="molecule type" value="Genomic_DNA"/>
</dbReference>
<feature type="domain" description="SpoVT-AbrB" evidence="8">
    <location>
        <begin position="94"/>
        <end position="137"/>
    </location>
</feature>
<dbReference type="GO" id="GO:0005737">
    <property type="term" value="C:cytoplasm"/>
    <property type="evidence" value="ECO:0007669"/>
    <property type="project" value="UniProtKB-UniRule"/>
</dbReference>
<dbReference type="AlphaFoldDB" id="Q0AMV8"/>
<keyword evidence="3" id="KW-0677">Repeat</keyword>
<dbReference type="Pfam" id="PF02381">
    <property type="entry name" value="MraZ"/>
    <property type="match status" value="1"/>
</dbReference>
<dbReference type="InterPro" id="IPR003444">
    <property type="entry name" value="MraZ"/>
</dbReference>
<evidence type="ECO:0000313" key="10">
    <source>
        <dbReference type="Proteomes" id="UP000001964"/>
    </source>
</evidence>
<evidence type="ECO:0000259" key="8">
    <source>
        <dbReference type="PROSITE" id="PS51740"/>
    </source>
</evidence>
<evidence type="ECO:0000256" key="5">
    <source>
        <dbReference type="ARBA" id="ARBA00023125"/>
    </source>
</evidence>
<dbReference type="PANTHER" id="PTHR34701:SF1">
    <property type="entry name" value="TRANSCRIPTIONAL REGULATOR MRAZ"/>
    <property type="match status" value="1"/>
</dbReference>
<gene>
    <name evidence="7" type="primary">mraZ</name>
    <name evidence="9" type="ordered locus">Mmar10_2087</name>
</gene>
<keyword evidence="2 7" id="KW-0963">Cytoplasm</keyword>
<organism evidence="9 10">
    <name type="scientific">Maricaulis maris (strain MCS10)</name>
    <name type="common">Caulobacter maris</name>
    <dbReference type="NCBI Taxonomy" id="394221"/>
    <lineage>
        <taxon>Bacteria</taxon>
        <taxon>Pseudomonadati</taxon>
        <taxon>Pseudomonadota</taxon>
        <taxon>Alphaproteobacteria</taxon>
        <taxon>Maricaulales</taxon>
        <taxon>Maricaulaceae</taxon>
        <taxon>Maricaulis</taxon>
    </lineage>
</organism>
<evidence type="ECO:0000256" key="7">
    <source>
        <dbReference type="HAMAP-Rule" id="MF_01008"/>
    </source>
</evidence>
<name>Q0AMV8_MARMM</name>